<evidence type="ECO:0000256" key="6">
    <source>
        <dbReference type="ARBA" id="ARBA00023136"/>
    </source>
</evidence>
<dbReference type="SUPFAM" id="SSF103473">
    <property type="entry name" value="MFS general substrate transporter"/>
    <property type="match status" value="1"/>
</dbReference>
<feature type="transmembrane region" description="Helical" evidence="9">
    <location>
        <begin position="433"/>
        <end position="455"/>
    </location>
</feature>
<dbReference type="PROSITE" id="PS50850">
    <property type="entry name" value="MFS"/>
    <property type="match status" value="1"/>
</dbReference>
<evidence type="ECO:0000313" key="12">
    <source>
        <dbReference type="Proteomes" id="UP001321760"/>
    </source>
</evidence>
<dbReference type="FunFam" id="1.20.1250.20:FF:000044">
    <property type="entry name" value="Hexose transporter Hxt3p"/>
    <property type="match status" value="1"/>
</dbReference>
<comment type="caution">
    <text evidence="11">The sequence shown here is derived from an EMBL/GenBank/DDBJ whole genome shotgun (WGS) entry which is preliminary data.</text>
</comment>
<comment type="similarity">
    <text evidence="2 7">Belongs to the major facilitator superfamily. Sugar transporter (TC 2.A.1.1) family.</text>
</comment>
<dbReference type="PRINTS" id="PR00171">
    <property type="entry name" value="SUGRTRNSPORT"/>
</dbReference>
<dbReference type="InterPro" id="IPR036259">
    <property type="entry name" value="MFS_trans_sf"/>
</dbReference>
<gene>
    <name evidence="11" type="ORF">QBC34DRAFT_70362</name>
</gene>
<evidence type="ECO:0000256" key="7">
    <source>
        <dbReference type="RuleBase" id="RU003346"/>
    </source>
</evidence>
<proteinExistence type="inferred from homology"/>
<feature type="transmembrane region" description="Helical" evidence="9">
    <location>
        <begin position="140"/>
        <end position="162"/>
    </location>
</feature>
<feature type="domain" description="Major facilitator superfamily (MFS) profile" evidence="10">
    <location>
        <begin position="39"/>
        <end position="486"/>
    </location>
</feature>
<feature type="region of interest" description="Disordered" evidence="8">
    <location>
        <begin position="509"/>
        <end position="537"/>
    </location>
</feature>
<feature type="transmembrane region" description="Helical" evidence="9">
    <location>
        <begin position="292"/>
        <end position="319"/>
    </location>
</feature>
<feature type="transmembrane region" description="Helical" evidence="9">
    <location>
        <begin position="116"/>
        <end position="134"/>
    </location>
</feature>
<dbReference type="InterPro" id="IPR050360">
    <property type="entry name" value="MFS_Sugar_Transporters"/>
</dbReference>
<feature type="transmembrane region" description="Helical" evidence="9">
    <location>
        <begin position="32"/>
        <end position="53"/>
    </location>
</feature>
<feature type="transmembrane region" description="Helical" evidence="9">
    <location>
        <begin position="395"/>
        <end position="421"/>
    </location>
</feature>
<protein>
    <submittedName>
        <fullName evidence="11">High-affinity glucose transporter HXT2</fullName>
    </submittedName>
</protein>
<evidence type="ECO:0000313" key="11">
    <source>
        <dbReference type="EMBL" id="KAK4455576.1"/>
    </source>
</evidence>
<accession>A0AAV9H4B0</accession>
<keyword evidence="4 9" id="KW-0812">Transmembrane</keyword>
<reference evidence="11" key="2">
    <citation type="submission" date="2023-05" db="EMBL/GenBank/DDBJ databases">
        <authorList>
            <consortium name="Lawrence Berkeley National Laboratory"/>
            <person name="Steindorff A."/>
            <person name="Hensen N."/>
            <person name="Bonometti L."/>
            <person name="Westerberg I."/>
            <person name="Brannstrom I.O."/>
            <person name="Guillou S."/>
            <person name="Cros-Aarteil S."/>
            <person name="Calhoun S."/>
            <person name="Haridas S."/>
            <person name="Kuo A."/>
            <person name="Mondo S."/>
            <person name="Pangilinan J."/>
            <person name="Riley R."/>
            <person name="Labutti K."/>
            <person name="Andreopoulos B."/>
            <person name="Lipzen A."/>
            <person name="Chen C."/>
            <person name="Yanf M."/>
            <person name="Daum C."/>
            <person name="Ng V."/>
            <person name="Clum A."/>
            <person name="Ohm R."/>
            <person name="Martin F."/>
            <person name="Silar P."/>
            <person name="Natvig D."/>
            <person name="Lalanne C."/>
            <person name="Gautier V."/>
            <person name="Ament-Velasquez S.L."/>
            <person name="Kruys A."/>
            <person name="Hutchinson M.I."/>
            <person name="Powell A.J."/>
            <person name="Barry K."/>
            <person name="Miller A.N."/>
            <person name="Grigoriev I.V."/>
            <person name="Debuchy R."/>
            <person name="Gladieux P."/>
            <person name="Thoren M.H."/>
            <person name="Johannesson H."/>
        </authorList>
    </citation>
    <scope>NUCLEOTIDE SEQUENCE</scope>
    <source>
        <strain evidence="11">PSN243</strain>
    </source>
</reference>
<keyword evidence="3 7" id="KW-0813">Transport</keyword>
<dbReference type="EMBL" id="MU865914">
    <property type="protein sequence ID" value="KAK4455576.1"/>
    <property type="molecule type" value="Genomic_DNA"/>
</dbReference>
<feature type="transmembrane region" description="Helical" evidence="9">
    <location>
        <begin position="169"/>
        <end position="189"/>
    </location>
</feature>
<reference evidence="11" key="1">
    <citation type="journal article" date="2023" name="Mol. Phylogenet. Evol.">
        <title>Genome-scale phylogeny and comparative genomics of the fungal order Sordariales.</title>
        <authorList>
            <person name="Hensen N."/>
            <person name="Bonometti L."/>
            <person name="Westerberg I."/>
            <person name="Brannstrom I.O."/>
            <person name="Guillou S."/>
            <person name="Cros-Aarteil S."/>
            <person name="Calhoun S."/>
            <person name="Haridas S."/>
            <person name="Kuo A."/>
            <person name="Mondo S."/>
            <person name="Pangilinan J."/>
            <person name="Riley R."/>
            <person name="LaButti K."/>
            <person name="Andreopoulos B."/>
            <person name="Lipzen A."/>
            <person name="Chen C."/>
            <person name="Yan M."/>
            <person name="Daum C."/>
            <person name="Ng V."/>
            <person name="Clum A."/>
            <person name="Steindorff A."/>
            <person name="Ohm R.A."/>
            <person name="Martin F."/>
            <person name="Silar P."/>
            <person name="Natvig D.O."/>
            <person name="Lalanne C."/>
            <person name="Gautier V."/>
            <person name="Ament-Velasquez S.L."/>
            <person name="Kruys A."/>
            <person name="Hutchinson M.I."/>
            <person name="Powell A.J."/>
            <person name="Barry K."/>
            <person name="Miller A.N."/>
            <person name="Grigoriev I.V."/>
            <person name="Debuchy R."/>
            <person name="Gladieux P."/>
            <person name="Hiltunen Thoren M."/>
            <person name="Johannesson H."/>
        </authorList>
    </citation>
    <scope>NUCLEOTIDE SEQUENCE</scope>
    <source>
        <strain evidence="11">PSN243</strain>
    </source>
</reference>
<evidence type="ECO:0000256" key="3">
    <source>
        <dbReference type="ARBA" id="ARBA00022448"/>
    </source>
</evidence>
<dbReference type="PROSITE" id="PS00217">
    <property type="entry name" value="SUGAR_TRANSPORT_2"/>
    <property type="match status" value="1"/>
</dbReference>
<evidence type="ECO:0000256" key="1">
    <source>
        <dbReference type="ARBA" id="ARBA00004141"/>
    </source>
</evidence>
<dbReference type="PANTHER" id="PTHR48022:SF92">
    <property type="entry name" value="LOW AFFINITY GLUCOSE TRANSPORTER MSTE"/>
    <property type="match status" value="1"/>
</dbReference>
<evidence type="ECO:0000256" key="8">
    <source>
        <dbReference type="SAM" id="MobiDB-lite"/>
    </source>
</evidence>
<feature type="transmembrane region" description="Helical" evidence="9">
    <location>
        <begin position="364"/>
        <end position="383"/>
    </location>
</feature>
<feature type="transmembrane region" description="Helical" evidence="9">
    <location>
        <begin position="209"/>
        <end position="228"/>
    </location>
</feature>
<keyword evidence="6 9" id="KW-0472">Membrane</keyword>
<dbReference type="InterPro" id="IPR005828">
    <property type="entry name" value="MFS_sugar_transport-like"/>
</dbReference>
<dbReference type="GO" id="GO:0016020">
    <property type="term" value="C:membrane"/>
    <property type="evidence" value="ECO:0007669"/>
    <property type="project" value="UniProtKB-SubCell"/>
</dbReference>
<dbReference type="Gene3D" id="1.20.1250.20">
    <property type="entry name" value="MFS general substrate transporter like domains"/>
    <property type="match status" value="1"/>
</dbReference>
<dbReference type="PANTHER" id="PTHR48022">
    <property type="entry name" value="PLASTIDIC GLUCOSE TRANSPORTER 4"/>
    <property type="match status" value="1"/>
</dbReference>
<dbReference type="NCBIfam" id="TIGR00879">
    <property type="entry name" value="SP"/>
    <property type="match status" value="1"/>
</dbReference>
<feature type="transmembrane region" description="Helical" evidence="9">
    <location>
        <begin position="83"/>
        <end position="104"/>
    </location>
</feature>
<evidence type="ECO:0000256" key="9">
    <source>
        <dbReference type="SAM" id="Phobius"/>
    </source>
</evidence>
<evidence type="ECO:0000256" key="5">
    <source>
        <dbReference type="ARBA" id="ARBA00022989"/>
    </source>
</evidence>
<dbReference type="Proteomes" id="UP001321760">
    <property type="component" value="Unassembled WGS sequence"/>
</dbReference>
<organism evidence="11 12">
    <name type="scientific">Podospora aff. communis PSN243</name>
    <dbReference type="NCBI Taxonomy" id="3040156"/>
    <lineage>
        <taxon>Eukaryota</taxon>
        <taxon>Fungi</taxon>
        <taxon>Dikarya</taxon>
        <taxon>Ascomycota</taxon>
        <taxon>Pezizomycotina</taxon>
        <taxon>Sordariomycetes</taxon>
        <taxon>Sordariomycetidae</taxon>
        <taxon>Sordariales</taxon>
        <taxon>Podosporaceae</taxon>
        <taxon>Podospora</taxon>
    </lineage>
</organism>
<feature type="compositionally biased region" description="Basic and acidic residues" evidence="8">
    <location>
        <begin position="524"/>
        <end position="537"/>
    </location>
</feature>
<evidence type="ECO:0000256" key="4">
    <source>
        <dbReference type="ARBA" id="ARBA00022692"/>
    </source>
</evidence>
<feature type="region of interest" description="Disordered" evidence="8">
    <location>
        <begin position="1"/>
        <end position="22"/>
    </location>
</feature>
<name>A0AAV9H4B0_9PEZI</name>
<evidence type="ECO:0000259" key="10">
    <source>
        <dbReference type="PROSITE" id="PS50850"/>
    </source>
</evidence>
<feature type="transmembrane region" description="Helical" evidence="9">
    <location>
        <begin position="461"/>
        <end position="483"/>
    </location>
</feature>
<dbReference type="InterPro" id="IPR020846">
    <property type="entry name" value="MFS_dom"/>
</dbReference>
<sequence length="537" mass="58903">MKFLVRKAPEPASEPKPVREDSPARLIEEQKVTLLACILGAVASIGGFMFGYVSGQISGYFDMEDFGRRFGEADGTGKYVFTAARQGTIVGLLPAGSLFGSLVAGRIADTWGRRKAISLSALFSCVGTIIEISAQESWVHYAIGRLVTGFGIGSLSVCVPMYQSESSPAIIRGVLISCYQLFITLGIWTAEMVDYGTHNAYPNSAQWRIPTGISFLWALILGVGILALPESPRFAYRAGREDEARQTIAKLAGVDNNAPSVNFQIDEIRQKLDEEKAGAETRWYEIFTGPRMLYRTVIGIILQSGQQLTGANFFFYYGTTIFRSTGISDSYVTQIILGSVNVGCTIFGLWIVKNCGRRNALMTGAAWMMICFLVYSFVGHFALDRSNPQNSPEAGAVLVAFSCLFIAAFATTWGPLVWAVVAELYPARYRAPAMAVATASNWFWNFMLSFFTRFITDSIDYLYGLVFAGCCAGLVLVVFFFVIESKDRTLEEIDTMYLMHVNPITSHKWQAPGREKASSTTGSDSHHGEGVRDAGMA</sequence>
<keyword evidence="12" id="KW-1185">Reference proteome</keyword>
<dbReference type="GO" id="GO:0005351">
    <property type="term" value="F:carbohydrate:proton symporter activity"/>
    <property type="evidence" value="ECO:0007669"/>
    <property type="project" value="TreeGrafter"/>
</dbReference>
<dbReference type="InterPro" id="IPR005829">
    <property type="entry name" value="Sugar_transporter_CS"/>
</dbReference>
<dbReference type="InterPro" id="IPR003663">
    <property type="entry name" value="Sugar/inositol_transpt"/>
</dbReference>
<dbReference type="Pfam" id="PF00083">
    <property type="entry name" value="Sugar_tr"/>
    <property type="match status" value="1"/>
</dbReference>
<keyword evidence="11" id="KW-0762">Sugar transport</keyword>
<dbReference type="CDD" id="cd17356">
    <property type="entry name" value="MFS_HXT"/>
    <property type="match status" value="1"/>
</dbReference>
<keyword evidence="5 9" id="KW-1133">Transmembrane helix</keyword>
<dbReference type="AlphaFoldDB" id="A0AAV9H4B0"/>
<comment type="subcellular location">
    <subcellularLocation>
        <location evidence="1">Membrane</location>
        <topology evidence="1">Multi-pass membrane protein</topology>
    </subcellularLocation>
</comment>
<evidence type="ECO:0000256" key="2">
    <source>
        <dbReference type="ARBA" id="ARBA00010992"/>
    </source>
</evidence>
<feature type="transmembrane region" description="Helical" evidence="9">
    <location>
        <begin position="331"/>
        <end position="352"/>
    </location>
</feature>